<feature type="transmembrane region" description="Helical" evidence="1">
    <location>
        <begin position="332"/>
        <end position="355"/>
    </location>
</feature>
<keyword evidence="3" id="KW-1185">Reference proteome</keyword>
<evidence type="ECO:0000313" key="2">
    <source>
        <dbReference type="EMBL" id="GAA4006640.1"/>
    </source>
</evidence>
<feature type="transmembrane region" description="Helical" evidence="1">
    <location>
        <begin position="119"/>
        <end position="138"/>
    </location>
</feature>
<feature type="transmembrane region" description="Helical" evidence="1">
    <location>
        <begin position="362"/>
        <end position="382"/>
    </location>
</feature>
<evidence type="ECO:0000313" key="3">
    <source>
        <dbReference type="Proteomes" id="UP001500567"/>
    </source>
</evidence>
<name>A0ABP7S509_9BACT</name>
<feature type="transmembrane region" description="Helical" evidence="1">
    <location>
        <begin position="221"/>
        <end position="237"/>
    </location>
</feature>
<keyword evidence="1" id="KW-0812">Transmembrane</keyword>
<protein>
    <recommendedName>
        <fullName evidence="4">Glycosyltransferase RgtA/B/C/D-like domain-containing protein</fullName>
    </recommendedName>
</protein>
<proteinExistence type="predicted"/>
<evidence type="ECO:0008006" key="4">
    <source>
        <dbReference type="Google" id="ProtNLM"/>
    </source>
</evidence>
<feature type="transmembrane region" description="Helical" evidence="1">
    <location>
        <begin position="150"/>
        <end position="168"/>
    </location>
</feature>
<sequence length="421" mass="46928">MKIALALGLNIGLLLLLIQWIRRQWHEPETRRWLLPLLGLKVLASAATCYLLTADAAYLHYWAEALSYQFWDKPLDWLQTLVSNEYHYKRGHLVYHGYSNAFFIVKLMSLVRVASNGNLFLSALYPSLFNFVGCWQLVRVFHRVFPTAPRGATIVAWLVWPTVVYWTSGLTKESILVGSGAWLLALVLPWLYGAEKPRLATLIGVLLLAVLHFKIRFFFAVPLFAALSGLAAIRLVQQLGGAQKRWVQAAIFGAVLLAGVAAVSEVSPTFRFNKFSSQLIQIHSDIEDHSFYRPHIKFEDLAPTPESIARNTPKAVISALVRPWLGESAKPFYVVVGLENAVLLFILGVAFVALLQGRSSHLPFALVLALLVYCVALAALMGLSTPNLGTLNRYRSSLLPVVLLLALQNDYAARALRRIGL</sequence>
<feature type="transmembrane region" description="Helical" evidence="1">
    <location>
        <begin position="33"/>
        <end position="52"/>
    </location>
</feature>
<dbReference type="RefSeq" id="WP_345072484.1">
    <property type="nucleotide sequence ID" value="NZ_BAABDJ010000015.1"/>
</dbReference>
<reference evidence="3" key="1">
    <citation type="journal article" date="2019" name="Int. J. Syst. Evol. Microbiol.">
        <title>The Global Catalogue of Microorganisms (GCM) 10K type strain sequencing project: providing services to taxonomists for standard genome sequencing and annotation.</title>
        <authorList>
            <consortium name="The Broad Institute Genomics Platform"/>
            <consortium name="The Broad Institute Genome Sequencing Center for Infectious Disease"/>
            <person name="Wu L."/>
            <person name="Ma J."/>
        </authorList>
    </citation>
    <scope>NUCLEOTIDE SEQUENCE [LARGE SCALE GENOMIC DNA]</scope>
    <source>
        <strain evidence="3">JCM 17224</strain>
    </source>
</reference>
<accession>A0ABP7S509</accession>
<feature type="transmembrane region" description="Helical" evidence="1">
    <location>
        <begin position="174"/>
        <end position="192"/>
    </location>
</feature>
<evidence type="ECO:0000256" key="1">
    <source>
        <dbReference type="SAM" id="Phobius"/>
    </source>
</evidence>
<gene>
    <name evidence="2" type="ORF">GCM10022408_18060</name>
</gene>
<dbReference type="Proteomes" id="UP001500567">
    <property type="component" value="Unassembled WGS sequence"/>
</dbReference>
<dbReference type="EMBL" id="BAABDJ010000015">
    <property type="protein sequence ID" value="GAA4006640.1"/>
    <property type="molecule type" value="Genomic_DNA"/>
</dbReference>
<keyword evidence="1" id="KW-1133">Transmembrane helix</keyword>
<feature type="transmembrane region" description="Helical" evidence="1">
    <location>
        <begin position="249"/>
        <end position="267"/>
    </location>
</feature>
<keyword evidence="1" id="KW-0472">Membrane</keyword>
<comment type="caution">
    <text evidence="2">The sequence shown here is derived from an EMBL/GenBank/DDBJ whole genome shotgun (WGS) entry which is preliminary data.</text>
</comment>
<organism evidence="2 3">
    <name type="scientific">Hymenobacter fastidiosus</name>
    <dbReference type="NCBI Taxonomy" id="486264"/>
    <lineage>
        <taxon>Bacteria</taxon>
        <taxon>Pseudomonadati</taxon>
        <taxon>Bacteroidota</taxon>
        <taxon>Cytophagia</taxon>
        <taxon>Cytophagales</taxon>
        <taxon>Hymenobacteraceae</taxon>
        <taxon>Hymenobacter</taxon>
    </lineage>
</organism>